<dbReference type="InterPro" id="IPR029044">
    <property type="entry name" value="Nucleotide-diphossugar_trans"/>
</dbReference>
<dbReference type="GO" id="GO:0016740">
    <property type="term" value="F:transferase activity"/>
    <property type="evidence" value="ECO:0007669"/>
    <property type="project" value="UniProtKB-KW"/>
</dbReference>
<evidence type="ECO:0000313" key="2">
    <source>
        <dbReference type="Proteomes" id="UP001320702"/>
    </source>
</evidence>
<dbReference type="EMBL" id="JANAVZ010000001">
    <property type="protein sequence ID" value="MCT4331403.1"/>
    <property type="molecule type" value="Genomic_DNA"/>
</dbReference>
<gene>
    <name evidence="1" type="ORF">MU516_00810</name>
</gene>
<dbReference type="RefSeq" id="WP_260275315.1">
    <property type="nucleotide sequence ID" value="NZ_JANAVZ010000001.1"/>
</dbReference>
<protein>
    <submittedName>
        <fullName evidence="1">Glycosyl transferase</fullName>
    </submittedName>
</protein>
<dbReference type="Proteomes" id="UP001320702">
    <property type="component" value="Unassembled WGS sequence"/>
</dbReference>
<reference evidence="1 2" key="1">
    <citation type="submission" date="2022-04" db="EMBL/GenBank/DDBJ databases">
        <title>Paracoccus sp. YLB-12 draft genome sequence.</title>
        <authorList>
            <person name="Yu L."/>
        </authorList>
    </citation>
    <scope>NUCLEOTIDE SEQUENCE [LARGE SCALE GENOMIC DNA]</scope>
    <source>
        <strain evidence="1 2">YLB-12</strain>
    </source>
</reference>
<sequence>MDDVPSGEIKQIICIKWGTKFGPEYVNRLHGMVSRNITPPFRLFCFTDDADGLHPDIAVRPLPEFDYVAPVNTRGKWPKSRLWGDLGDVTGVVLFLDLDVLITGSIDPFFSYGDPDDTILGRNPNTPFEKLGQTSVYRMRVGNLKPLQQIFRDDPQGVADTYRYEQRFVTRNAPGGVKFWPRGWLAHFRMHCVPVFPLNYVREARIPPKSRIIIFAGALNPPDARAGRWDEGDNHRPALDHLRAAFDGRRRESLSKHLRHYLRPVSWIDRIWRE</sequence>
<keyword evidence="2" id="KW-1185">Reference proteome</keyword>
<keyword evidence="1" id="KW-0808">Transferase</keyword>
<dbReference type="SUPFAM" id="SSF53448">
    <property type="entry name" value="Nucleotide-diphospho-sugar transferases"/>
    <property type="match status" value="1"/>
</dbReference>
<organism evidence="1 2">
    <name type="scientific">Paracoccus maritimus</name>
    <dbReference type="NCBI Taxonomy" id="2933292"/>
    <lineage>
        <taxon>Bacteria</taxon>
        <taxon>Pseudomonadati</taxon>
        <taxon>Pseudomonadota</taxon>
        <taxon>Alphaproteobacteria</taxon>
        <taxon>Rhodobacterales</taxon>
        <taxon>Paracoccaceae</taxon>
        <taxon>Paracoccus</taxon>
    </lineage>
</organism>
<proteinExistence type="predicted"/>
<evidence type="ECO:0000313" key="1">
    <source>
        <dbReference type="EMBL" id="MCT4331403.1"/>
    </source>
</evidence>
<name>A0ABT2K4D0_9RHOB</name>
<comment type="caution">
    <text evidence="1">The sequence shown here is derived from an EMBL/GenBank/DDBJ whole genome shotgun (WGS) entry which is preliminary data.</text>
</comment>
<accession>A0ABT2K4D0</accession>